<dbReference type="EMBL" id="SNXK01000005">
    <property type="protein sequence ID" value="TDP33122.1"/>
    <property type="molecule type" value="Genomic_DNA"/>
</dbReference>
<dbReference type="PANTHER" id="PTHR11487">
    <property type="entry name" value="THIOESTERASE"/>
    <property type="match status" value="1"/>
</dbReference>
<comment type="catalytic activity">
    <reaction evidence="4">
        <text>a fatty acyl-CoA + H2O = a fatty acid + CoA + H(+)</text>
        <dbReference type="Rhea" id="RHEA:16781"/>
        <dbReference type="ChEBI" id="CHEBI:15377"/>
        <dbReference type="ChEBI" id="CHEBI:15378"/>
        <dbReference type="ChEBI" id="CHEBI:28868"/>
        <dbReference type="ChEBI" id="CHEBI:57287"/>
        <dbReference type="ChEBI" id="CHEBI:77636"/>
    </reaction>
</comment>
<protein>
    <recommendedName>
        <fullName evidence="2">Thioesterase TesA</fullName>
    </recommendedName>
</protein>
<keyword evidence="7" id="KW-1185">Reference proteome</keyword>
<dbReference type="InterPro" id="IPR012223">
    <property type="entry name" value="TEII"/>
</dbReference>
<evidence type="ECO:0000256" key="4">
    <source>
        <dbReference type="ARBA" id="ARBA00024293"/>
    </source>
</evidence>
<dbReference type="AlphaFoldDB" id="A0A4V3CN91"/>
<evidence type="ECO:0000259" key="5">
    <source>
        <dbReference type="SMART" id="SM00824"/>
    </source>
</evidence>
<keyword evidence="3" id="KW-0378">Hydrolase</keyword>
<accession>A0A4V3CN91</accession>
<dbReference type="SMART" id="SM00824">
    <property type="entry name" value="PKS_TE"/>
    <property type="match status" value="1"/>
</dbReference>
<dbReference type="PANTHER" id="PTHR11487:SF0">
    <property type="entry name" value="S-ACYL FATTY ACID SYNTHASE THIOESTERASE, MEDIUM CHAIN"/>
    <property type="match status" value="1"/>
</dbReference>
<evidence type="ECO:0000313" key="6">
    <source>
        <dbReference type="EMBL" id="TDP33122.1"/>
    </source>
</evidence>
<dbReference type="Gene3D" id="3.40.50.1820">
    <property type="entry name" value="alpha/beta hydrolase"/>
    <property type="match status" value="1"/>
</dbReference>
<name>A0A4V3CN91_NOCIG</name>
<dbReference type="InterPro" id="IPR020802">
    <property type="entry name" value="TesA-like"/>
</dbReference>
<feature type="domain" description="Thioesterase TesA-like" evidence="5">
    <location>
        <begin position="23"/>
        <end position="247"/>
    </location>
</feature>
<comment type="caution">
    <text evidence="6">The sequence shown here is derived from an EMBL/GenBank/DDBJ whole genome shotgun (WGS) entry which is preliminary data.</text>
</comment>
<dbReference type="Proteomes" id="UP000295087">
    <property type="component" value="Unassembled WGS sequence"/>
</dbReference>
<comment type="similarity">
    <text evidence="1">Belongs to the thioesterase family.</text>
</comment>
<dbReference type="GO" id="GO:0016787">
    <property type="term" value="F:hydrolase activity"/>
    <property type="evidence" value="ECO:0007669"/>
    <property type="project" value="UniProtKB-KW"/>
</dbReference>
<dbReference type="RefSeq" id="WP_133734128.1">
    <property type="nucleotide sequence ID" value="NZ_SNXK01000005.1"/>
</dbReference>
<dbReference type="SUPFAM" id="SSF53474">
    <property type="entry name" value="alpha/beta-Hydrolases"/>
    <property type="match status" value="1"/>
</dbReference>
<evidence type="ECO:0000256" key="3">
    <source>
        <dbReference type="ARBA" id="ARBA00022801"/>
    </source>
</evidence>
<evidence type="ECO:0000256" key="1">
    <source>
        <dbReference type="ARBA" id="ARBA00007169"/>
    </source>
</evidence>
<proteinExistence type="inferred from homology"/>
<dbReference type="GO" id="GO:0008610">
    <property type="term" value="P:lipid biosynthetic process"/>
    <property type="evidence" value="ECO:0007669"/>
    <property type="project" value="TreeGrafter"/>
</dbReference>
<sequence length="248" mass="26871">MNTAATQWIRALRHDAARRRQLVCLPPGGASAAFYRDLARHLGPGIEVLAAQYPGRQDRLGDPLITDLHELADRIGADLLRQPPASRALFGHSMGATVAYEVARRLAAGGQPVRELIVSGRPAPDFVETGLLHQASDADLIDNLERLAADPAPVRLLRTEPSLADLVLPGVRADYQAVETYRHRPGTVLDCPVDAFVSTEDPTTSRAQAAQWQTVTTGPFSLHTFPGGHFYFDDEPGAVAEVITRCLT</sequence>
<evidence type="ECO:0000256" key="2">
    <source>
        <dbReference type="ARBA" id="ARBA00015007"/>
    </source>
</evidence>
<dbReference type="Pfam" id="PF00975">
    <property type="entry name" value="Thioesterase"/>
    <property type="match status" value="1"/>
</dbReference>
<gene>
    <name evidence="6" type="ORF">DFR75_105360</name>
</gene>
<dbReference type="InterPro" id="IPR029058">
    <property type="entry name" value="AB_hydrolase_fold"/>
</dbReference>
<evidence type="ECO:0000313" key="7">
    <source>
        <dbReference type="Proteomes" id="UP000295087"/>
    </source>
</evidence>
<organism evidence="6 7">
    <name type="scientific">Nocardia ignorata</name>
    <dbReference type="NCBI Taxonomy" id="145285"/>
    <lineage>
        <taxon>Bacteria</taxon>
        <taxon>Bacillati</taxon>
        <taxon>Actinomycetota</taxon>
        <taxon>Actinomycetes</taxon>
        <taxon>Mycobacteriales</taxon>
        <taxon>Nocardiaceae</taxon>
        <taxon>Nocardia</taxon>
    </lineage>
</organism>
<dbReference type="InterPro" id="IPR001031">
    <property type="entry name" value="Thioesterase"/>
</dbReference>
<reference evidence="6 7" key="1">
    <citation type="submission" date="2019-03" db="EMBL/GenBank/DDBJ databases">
        <title>Genomic Encyclopedia of Type Strains, Phase IV (KMG-IV): sequencing the most valuable type-strain genomes for metagenomic binning, comparative biology and taxonomic classification.</title>
        <authorList>
            <person name="Goeker M."/>
        </authorList>
    </citation>
    <scope>NUCLEOTIDE SEQUENCE [LARGE SCALE GENOMIC DNA]</scope>
    <source>
        <strain evidence="6 7">DSM 44496</strain>
    </source>
</reference>